<proteinExistence type="predicted"/>
<dbReference type="InterPro" id="IPR012337">
    <property type="entry name" value="RNaseH-like_sf"/>
</dbReference>
<dbReference type="InterPro" id="IPR026960">
    <property type="entry name" value="RVT-Znf"/>
</dbReference>
<dbReference type="InterPro" id="IPR002156">
    <property type="entry name" value="RNaseH_domain"/>
</dbReference>
<evidence type="ECO:0000259" key="2">
    <source>
        <dbReference type="Pfam" id="PF13456"/>
    </source>
</evidence>
<dbReference type="EMBL" id="JABTTQ020003092">
    <property type="protein sequence ID" value="KAK6120351.1"/>
    <property type="molecule type" value="Genomic_DNA"/>
</dbReference>
<dbReference type="InterPro" id="IPR043502">
    <property type="entry name" value="DNA/RNA_pol_sf"/>
</dbReference>
<gene>
    <name evidence="4" type="ORF">DH2020_045908</name>
</gene>
<dbReference type="InterPro" id="IPR044730">
    <property type="entry name" value="RNase_H-like_dom_plant"/>
</dbReference>
<dbReference type="SUPFAM" id="SSF56672">
    <property type="entry name" value="DNA/RNA polymerases"/>
    <property type="match status" value="1"/>
</dbReference>
<feature type="domain" description="Reverse transcriptase zinc-binding" evidence="3">
    <location>
        <begin position="664"/>
        <end position="732"/>
    </location>
</feature>
<feature type="domain" description="Reverse transcriptase" evidence="1">
    <location>
        <begin position="223"/>
        <end position="325"/>
    </location>
</feature>
<keyword evidence="5" id="KW-1185">Reference proteome</keyword>
<dbReference type="SUPFAM" id="SSF53098">
    <property type="entry name" value="Ribonuclease H-like"/>
    <property type="match status" value="1"/>
</dbReference>
<dbReference type="InterPro" id="IPR000477">
    <property type="entry name" value="RT_dom"/>
</dbReference>
<feature type="domain" description="RNase H type-1" evidence="2">
    <location>
        <begin position="846"/>
        <end position="954"/>
    </location>
</feature>
<dbReference type="InterPro" id="IPR036397">
    <property type="entry name" value="RNaseH_sf"/>
</dbReference>
<dbReference type="Proteomes" id="UP001318860">
    <property type="component" value="Unassembled WGS sequence"/>
</dbReference>
<evidence type="ECO:0000259" key="1">
    <source>
        <dbReference type="Pfam" id="PF00078"/>
    </source>
</evidence>
<evidence type="ECO:0008006" key="6">
    <source>
        <dbReference type="Google" id="ProtNLM"/>
    </source>
</evidence>
<dbReference type="Pfam" id="PF00078">
    <property type="entry name" value="RVT_1"/>
    <property type="match status" value="1"/>
</dbReference>
<evidence type="ECO:0000313" key="4">
    <source>
        <dbReference type="EMBL" id="KAK6120351.1"/>
    </source>
</evidence>
<dbReference type="Pfam" id="PF13966">
    <property type="entry name" value="zf-RVT"/>
    <property type="match status" value="1"/>
</dbReference>
<accession>A0ABR0UD06</accession>
<comment type="caution">
    <text evidence="4">The sequence shown here is derived from an EMBL/GenBank/DDBJ whole genome shotgun (WGS) entry which is preliminary data.</text>
</comment>
<evidence type="ECO:0000259" key="3">
    <source>
        <dbReference type="Pfam" id="PF13966"/>
    </source>
</evidence>
<protein>
    <recommendedName>
        <fullName evidence="6">Reverse transcriptase domain-containing protein</fullName>
    </recommendedName>
</protein>
<dbReference type="CDD" id="cd01650">
    <property type="entry name" value="RT_nLTR_like"/>
    <property type="match status" value="1"/>
</dbReference>
<dbReference type="PANTHER" id="PTHR33116:SF86">
    <property type="entry name" value="REVERSE TRANSCRIPTASE DOMAIN-CONTAINING PROTEIN"/>
    <property type="match status" value="1"/>
</dbReference>
<evidence type="ECO:0000313" key="5">
    <source>
        <dbReference type="Proteomes" id="UP001318860"/>
    </source>
</evidence>
<dbReference type="Pfam" id="PF13456">
    <property type="entry name" value="RVT_3"/>
    <property type="match status" value="1"/>
</dbReference>
<reference evidence="4 5" key="1">
    <citation type="journal article" date="2021" name="Comput. Struct. Biotechnol. J.">
        <title>De novo genome assembly of the potent medicinal plant Rehmannia glutinosa using nanopore technology.</title>
        <authorList>
            <person name="Ma L."/>
            <person name="Dong C."/>
            <person name="Song C."/>
            <person name="Wang X."/>
            <person name="Zheng X."/>
            <person name="Niu Y."/>
            <person name="Chen S."/>
            <person name="Feng W."/>
        </authorList>
    </citation>
    <scope>NUCLEOTIDE SEQUENCE [LARGE SCALE GENOMIC DNA]</scope>
    <source>
        <strain evidence="4">DH-2019</strain>
    </source>
</reference>
<organism evidence="4 5">
    <name type="scientific">Rehmannia glutinosa</name>
    <name type="common">Chinese foxglove</name>
    <dbReference type="NCBI Taxonomy" id="99300"/>
    <lineage>
        <taxon>Eukaryota</taxon>
        <taxon>Viridiplantae</taxon>
        <taxon>Streptophyta</taxon>
        <taxon>Embryophyta</taxon>
        <taxon>Tracheophyta</taxon>
        <taxon>Spermatophyta</taxon>
        <taxon>Magnoliopsida</taxon>
        <taxon>eudicotyledons</taxon>
        <taxon>Gunneridae</taxon>
        <taxon>Pentapetalae</taxon>
        <taxon>asterids</taxon>
        <taxon>lamiids</taxon>
        <taxon>Lamiales</taxon>
        <taxon>Orobanchaceae</taxon>
        <taxon>Rehmannieae</taxon>
        <taxon>Rehmannia</taxon>
    </lineage>
</organism>
<sequence length="983" mass="111844">MLHNCSIGLLNWSRTSVGNIGEKIKKVKAQILALQKNNITDDVKLRLHDLTALHNHLLDQENIMWKQRAKQHWYKEGDRNSTFFHNFASKRRETNHISALKNSQGQLFSDGPSIEHIITDYFQNIFSSSTPPPTDLQEALRRVRSRVTTNMNNQLSQPFKDDEVVRALKDMHPFKSSGPDSMSLVFFQKFWHIVGHDVIFSVLNFLNNRILIPGTNFTHIVLIPKTKNAYSMAHFRPISLCNVVYKIASKAIANRLRTYLPYIISESQYAFIPGRLISDNILIAYEMHHYMKTRTSGRSGLMSIKLDMSKAFDRVEWHFLFSDLHLCNKIQGISINRRGPSISHLFFADDTLLFGRASIEEAKFLKYAIQLYESVFGQQINLEKSGIMFSPNTPQHLIDGIFRIFGMNRVDSHGKYLGLPSVIGKSKKEVFGNLKDQDIQKLATSYWWGSSSDKKKLHWHSWNKMSTNKNKGGIGFRNLRAFNMAMLSKQAWRILTNPSSLLSRVFKSKYFPTGNFLQASLGCRPSWSWRRILESKKVIELGARKLIRSGRNTKIWGDPWLSNAAGFFIRSPPVLIPPNSNVAALINDSTFSWNEDLIRNIFSPTEADAIISTPLPHHPAHDLWSWHFTKNGKHSVRSAYHAYIESEISPLRPNSNASSSSGINSIWKHIWDLKIPSRLKHFLWRCCKTSIATTENLARHGIISSDPCPICSHVDADASHLFFFCPIAQEVWQITCLLPILATFQQPLWHFWIQDMIAARSNVPIELIVSICSQIWFQRNRLKHEEVPPDPLSLALSAGSLLRDFQNAQVWPERHSASLSSHIPSYHHSPCPTIFFDEVVSLIHNCAGVGIVLLDEQGAIKFGLSKKFNGVTDPVEAEFLAIREALISAQTLNPGRFSVVGDALSVILATRGESDCPAHCQYIFSDITILKQSLDISDVSWVRRASNTLAHDLAFYAKNMSSDTYCWDIPILVHSPLDVFQHL</sequence>
<name>A0ABR0UD06_REHGL</name>
<dbReference type="CDD" id="cd06222">
    <property type="entry name" value="RNase_H_like"/>
    <property type="match status" value="1"/>
</dbReference>
<dbReference type="PANTHER" id="PTHR33116">
    <property type="entry name" value="REVERSE TRANSCRIPTASE ZINC-BINDING DOMAIN-CONTAINING PROTEIN-RELATED-RELATED"/>
    <property type="match status" value="1"/>
</dbReference>
<dbReference type="Gene3D" id="3.30.420.10">
    <property type="entry name" value="Ribonuclease H-like superfamily/Ribonuclease H"/>
    <property type="match status" value="1"/>
</dbReference>